<dbReference type="GO" id="GO:0016787">
    <property type="term" value="F:hydrolase activity"/>
    <property type="evidence" value="ECO:0007669"/>
    <property type="project" value="InterPro"/>
</dbReference>
<evidence type="ECO:0000259" key="2">
    <source>
        <dbReference type="Pfam" id="PF04909"/>
    </source>
</evidence>
<dbReference type="RefSeq" id="WP_190917442.1">
    <property type="nucleotide sequence ID" value="NZ_JACXIZ010000017.1"/>
</dbReference>
<comment type="similarity">
    <text evidence="1">Belongs to the metallo-dependent hydrolases superfamily.</text>
</comment>
<dbReference type="InterPro" id="IPR052350">
    <property type="entry name" value="Metallo-dep_Lactonases"/>
</dbReference>
<gene>
    <name evidence="3" type="ORF">IDH44_10620</name>
</gene>
<dbReference type="Proteomes" id="UP000621560">
    <property type="component" value="Unassembled WGS sequence"/>
</dbReference>
<dbReference type="PANTHER" id="PTHR43569:SF2">
    <property type="entry name" value="AMIDOHYDROLASE-RELATED DOMAIN-CONTAINING PROTEIN"/>
    <property type="match status" value="1"/>
</dbReference>
<accession>A0A927GRM1</accession>
<evidence type="ECO:0000313" key="3">
    <source>
        <dbReference type="EMBL" id="MBD2845643.1"/>
    </source>
</evidence>
<dbReference type="SUPFAM" id="SSF51556">
    <property type="entry name" value="Metallo-dependent hydrolases"/>
    <property type="match status" value="1"/>
</dbReference>
<dbReference type="PANTHER" id="PTHR43569">
    <property type="entry name" value="AMIDOHYDROLASE"/>
    <property type="match status" value="1"/>
</dbReference>
<feature type="domain" description="Amidohydrolase-related" evidence="2">
    <location>
        <begin position="3"/>
        <end position="276"/>
    </location>
</feature>
<dbReference type="InterPro" id="IPR006680">
    <property type="entry name" value="Amidohydro-rel"/>
</dbReference>
<evidence type="ECO:0000313" key="4">
    <source>
        <dbReference type="Proteomes" id="UP000621560"/>
    </source>
</evidence>
<dbReference type="AlphaFoldDB" id="A0A927GRM1"/>
<name>A0A927GRM1_9BACL</name>
<dbReference type="InterPro" id="IPR032466">
    <property type="entry name" value="Metal_Hydrolase"/>
</dbReference>
<keyword evidence="4" id="KW-1185">Reference proteome</keyword>
<dbReference type="EMBL" id="JACXIZ010000017">
    <property type="protein sequence ID" value="MBD2845643.1"/>
    <property type="molecule type" value="Genomic_DNA"/>
</dbReference>
<protein>
    <submittedName>
        <fullName evidence="3">Amidohydrolase family protein</fullName>
    </submittedName>
</protein>
<reference evidence="3" key="1">
    <citation type="submission" date="2020-09" db="EMBL/GenBank/DDBJ databases">
        <title>A novel bacterium of genus Paenibacillus, isolated from South China Sea.</title>
        <authorList>
            <person name="Huang H."/>
            <person name="Mo K."/>
            <person name="Hu Y."/>
        </authorList>
    </citation>
    <scope>NUCLEOTIDE SEQUENCE</scope>
    <source>
        <strain evidence="3">IB182496</strain>
    </source>
</reference>
<dbReference type="Pfam" id="PF04909">
    <property type="entry name" value="Amidohydro_2"/>
    <property type="match status" value="1"/>
</dbReference>
<proteinExistence type="inferred from homology"/>
<evidence type="ECO:0000256" key="1">
    <source>
        <dbReference type="ARBA" id="ARBA00038310"/>
    </source>
</evidence>
<dbReference type="Gene3D" id="3.20.20.140">
    <property type="entry name" value="Metal-dependent hydrolases"/>
    <property type="match status" value="1"/>
</dbReference>
<sequence>MRIDAHQHYWKLSRGDYGWLSPQMPTLYRDYLPADLQPSLAAHRIDGTIAVQAAQTLEETDYLLELAEREPSILGVVGWLDPADPACVAHYERHSRHPKYVGFRIMIQELADAETILEPGYVARLRELAQRDAPIDLLVLAHQLDPLVRLLDQIPELRGVVDHLAKPPIAAGELEPWRSRMAEIAAHPGIYCKLSGMVTEADHDGWRPEDLTPYVRAVWELFGPERVMYGSDWPVCLLASSYDRLAEALEQALPEGLSAAQRGALYGGNAAAFYKLNTKGDVR</sequence>
<comment type="caution">
    <text evidence="3">The sequence shown here is derived from an EMBL/GenBank/DDBJ whole genome shotgun (WGS) entry which is preliminary data.</text>
</comment>
<organism evidence="3 4">
    <name type="scientific">Paenibacillus sabuli</name>
    <dbReference type="NCBI Taxonomy" id="2772509"/>
    <lineage>
        <taxon>Bacteria</taxon>
        <taxon>Bacillati</taxon>
        <taxon>Bacillota</taxon>
        <taxon>Bacilli</taxon>
        <taxon>Bacillales</taxon>
        <taxon>Paenibacillaceae</taxon>
        <taxon>Paenibacillus</taxon>
    </lineage>
</organism>